<evidence type="ECO:0000313" key="7">
    <source>
        <dbReference type="EMBL" id="KAE8419254.1"/>
    </source>
</evidence>
<evidence type="ECO:0000256" key="6">
    <source>
        <dbReference type="SAM" id="Phobius"/>
    </source>
</evidence>
<protein>
    <recommendedName>
        <fullName evidence="9">Amino acid/polyamine transporter I</fullName>
    </recommendedName>
</protein>
<feature type="transmembrane region" description="Helical" evidence="6">
    <location>
        <begin position="88"/>
        <end position="107"/>
    </location>
</feature>
<evidence type="ECO:0000256" key="2">
    <source>
        <dbReference type="ARBA" id="ARBA00022448"/>
    </source>
</evidence>
<evidence type="ECO:0008006" key="9">
    <source>
        <dbReference type="Google" id="ProtNLM"/>
    </source>
</evidence>
<keyword evidence="4 6" id="KW-1133">Transmembrane helix</keyword>
<evidence type="ECO:0000313" key="8">
    <source>
        <dbReference type="Proteomes" id="UP000325395"/>
    </source>
</evidence>
<dbReference type="EMBL" id="ML735719">
    <property type="protein sequence ID" value="KAE8419254.1"/>
    <property type="molecule type" value="Genomic_DNA"/>
</dbReference>
<keyword evidence="8" id="KW-1185">Reference proteome</keyword>
<keyword evidence="5 6" id="KW-0472">Membrane</keyword>
<feature type="transmembrane region" description="Helical" evidence="6">
    <location>
        <begin position="53"/>
        <end position="76"/>
    </location>
</feature>
<accession>A0ABQ6WQ62</accession>
<evidence type="ECO:0000256" key="4">
    <source>
        <dbReference type="ARBA" id="ARBA00022989"/>
    </source>
</evidence>
<sequence>MSISGLYLSYMVVASLLLYRRCTGGIGSSKSSDDAIVNTAGAKLVWGPFHLPGIWGILVNTFALIYMTIAVFFSFWPPQHTVTVDTMNFSVVGTVGVIILSLVYYVLRARNVYEGPIVEMHL</sequence>
<dbReference type="PANTHER" id="PTHR45649:SF1">
    <property type="entry name" value="TRANSPORTER, PUTATIVE (EUROFUNG)-RELATED"/>
    <property type="match status" value="1"/>
</dbReference>
<reference evidence="7 8" key="1">
    <citation type="submission" date="2019-04" db="EMBL/GenBank/DDBJ databases">
        <authorList>
            <consortium name="DOE Joint Genome Institute"/>
            <person name="Mondo S."/>
            <person name="Kjaerbolling I."/>
            <person name="Vesth T."/>
            <person name="Frisvad J.C."/>
            <person name="Nybo J.L."/>
            <person name="Theobald S."/>
            <person name="Kildgaard S."/>
            <person name="Isbrandt T."/>
            <person name="Kuo A."/>
            <person name="Sato A."/>
            <person name="Lyhne E.K."/>
            <person name="Kogle M.E."/>
            <person name="Wiebenga A."/>
            <person name="Kun R.S."/>
            <person name="Lubbers R.J."/>
            <person name="Makela M.R."/>
            <person name="Barry K."/>
            <person name="Chovatia M."/>
            <person name="Clum A."/>
            <person name="Daum C."/>
            <person name="Haridas S."/>
            <person name="He G."/>
            <person name="LaButti K."/>
            <person name="Lipzen A."/>
            <person name="Riley R."/>
            <person name="Salamov A."/>
            <person name="Simmons B.A."/>
            <person name="Magnuson J.K."/>
            <person name="Henrissat B."/>
            <person name="Mortensen U.H."/>
            <person name="Larsen T.O."/>
            <person name="Devries R.P."/>
            <person name="Grigoriev I.V."/>
            <person name="Machida M."/>
            <person name="Baker S.E."/>
            <person name="Andersen M.R."/>
            <person name="Cantor M.N."/>
            <person name="Hua S.X."/>
        </authorList>
    </citation>
    <scope>NUCLEOTIDE SEQUENCE [LARGE SCALE GENOMIC DNA]</scope>
    <source>
        <strain evidence="7 8">CBS 117616</strain>
    </source>
</reference>
<evidence type="ECO:0000256" key="3">
    <source>
        <dbReference type="ARBA" id="ARBA00022692"/>
    </source>
</evidence>
<proteinExistence type="predicted"/>
<name>A0ABQ6WQ62_9EURO</name>
<dbReference type="PANTHER" id="PTHR45649">
    <property type="entry name" value="AMINO-ACID PERMEASE BAT1"/>
    <property type="match status" value="1"/>
</dbReference>
<organism evidence="7 8">
    <name type="scientific">Aspergillus pseudocaelatus</name>
    <dbReference type="NCBI Taxonomy" id="1825620"/>
    <lineage>
        <taxon>Eukaryota</taxon>
        <taxon>Fungi</taxon>
        <taxon>Dikarya</taxon>
        <taxon>Ascomycota</taxon>
        <taxon>Pezizomycotina</taxon>
        <taxon>Eurotiomycetes</taxon>
        <taxon>Eurotiomycetidae</taxon>
        <taxon>Eurotiales</taxon>
        <taxon>Aspergillaceae</taxon>
        <taxon>Aspergillus</taxon>
        <taxon>Aspergillus subgen. Circumdati</taxon>
    </lineage>
</organism>
<evidence type="ECO:0000256" key="5">
    <source>
        <dbReference type="ARBA" id="ARBA00023136"/>
    </source>
</evidence>
<gene>
    <name evidence="7" type="ORF">BDV36DRAFT_294505</name>
</gene>
<keyword evidence="3 6" id="KW-0812">Transmembrane</keyword>
<keyword evidence="2" id="KW-0813">Transport</keyword>
<comment type="subcellular location">
    <subcellularLocation>
        <location evidence="1">Membrane</location>
        <topology evidence="1">Multi-pass membrane protein</topology>
    </subcellularLocation>
</comment>
<evidence type="ECO:0000256" key="1">
    <source>
        <dbReference type="ARBA" id="ARBA00004141"/>
    </source>
</evidence>
<dbReference type="Proteomes" id="UP000325395">
    <property type="component" value="Unassembled WGS sequence"/>
</dbReference>